<feature type="transmembrane region" description="Helical" evidence="8">
    <location>
        <begin position="203"/>
        <end position="234"/>
    </location>
</feature>
<keyword evidence="11" id="KW-1185">Reference proteome</keyword>
<dbReference type="InterPro" id="IPR018047">
    <property type="entry name" value="Ammonium_transpt_CS"/>
</dbReference>
<feature type="transmembrane region" description="Helical" evidence="8">
    <location>
        <begin position="298"/>
        <end position="316"/>
    </location>
</feature>
<name>A0AAV4WZ02_9ARAC</name>
<feature type="transmembrane region" description="Helical" evidence="8">
    <location>
        <begin position="49"/>
        <end position="67"/>
    </location>
</feature>
<dbReference type="Proteomes" id="UP001054837">
    <property type="component" value="Unassembled WGS sequence"/>
</dbReference>
<protein>
    <submittedName>
        <fullName evidence="10">Ammonium transporter 3</fullName>
    </submittedName>
</protein>
<feature type="domain" description="Ammonium transporter AmtB-like" evidence="9">
    <location>
        <begin position="18"/>
        <end position="214"/>
    </location>
</feature>
<dbReference type="GO" id="GO:0097272">
    <property type="term" value="P:ammonium homeostasis"/>
    <property type="evidence" value="ECO:0007669"/>
    <property type="project" value="TreeGrafter"/>
</dbReference>
<dbReference type="GO" id="GO:0008519">
    <property type="term" value="F:ammonium channel activity"/>
    <property type="evidence" value="ECO:0007669"/>
    <property type="project" value="InterPro"/>
</dbReference>
<comment type="similarity">
    <text evidence="2">Belongs to the ammonia transporter channel (TC 1.A.11.2) family.</text>
</comment>
<dbReference type="PANTHER" id="PTHR11730">
    <property type="entry name" value="AMMONIUM TRANSPORTER"/>
    <property type="match status" value="1"/>
</dbReference>
<evidence type="ECO:0000256" key="7">
    <source>
        <dbReference type="ARBA" id="ARBA00023177"/>
    </source>
</evidence>
<evidence type="ECO:0000256" key="3">
    <source>
        <dbReference type="ARBA" id="ARBA00022448"/>
    </source>
</evidence>
<dbReference type="Gene3D" id="1.10.3430.10">
    <property type="entry name" value="Ammonium transporter AmtB like domains"/>
    <property type="match status" value="1"/>
</dbReference>
<proteinExistence type="inferred from homology"/>
<dbReference type="SUPFAM" id="SSF111352">
    <property type="entry name" value="Ammonium transporter"/>
    <property type="match status" value="1"/>
</dbReference>
<dbReference type="EMBL" id="BPLQ01015451">
    <property type="protein sequence ID" value="GIY88135.1"/>
    <property type="molecule type" value="Genomic_DNA"/>
</dbReference>
<keyword evidence="7" id="KW-0924">Ammonia transport</keyword>
<sequence>MTEENDGILPVNADDATWILTASFVIFTMQTGFGLLESGAVAKKNEVNILMKNAVDVILGGLSYWMFGYGLQYGQGPGSSAFCGIGSFFVDTENDGGVFATFIFQLSFATTATTIVSGAMAERADFNAYIIFSFVNTITYCIPAGWMWGQQGFLKKMGAIDFAGSCAVHLTGGASALVASIMLKPRLHRYDGGTDSLAMGDPGNAIMGLFTLWAAINTINASLGGGIAALLMTYLKNRIFGVGDTVNGILGALVGVTAGSAFLRPWESIVIGAICAIVVNEASPFLDRLNIDDPVGAVAVHGVGGILGMTAVGLFVEEDPLLNMTGGLSGLFKGGGFYFLSVQLLSCVCIATWSISTTFLLLKAINLFIPIRMTEAKELLGADFNEHNIQHDGYDYDAMTQQLIRQGYKMELPKVNAPSRHEWDKYLLDKYFESQVQQEQILQNGHRRAWTERPKPKISRRNIRKKMKFCYKNCSIS</sequence>
<dbReference type="InterPro" id="IPR029020">
    <property type="entry name" value="Ammonium/urea_transptr"/>
</dbReference>
<keyword evidence="5 8" id="KW-1133">Transmembrane helix</keyword>
<feature type="transmembrane region" description="Helical" evidence="8">
    <location>
        <begin position="97"/>
        <end position="120"/>
    </location>
</feature>
<evidence type="ECO:0000259" key="9">
    <source>
        <dbReference type="Pfam" id="PF00909"/>
    </source>
</evidence>
<evidence type="ECO:0000313" key="10">
    <source>
        <dbReference type="EMBL" id="GIY88135.1"/>
    </source>
</evidence>
<keyword evidence="6 8" id="KW-0472">Membrane</keyword>
<accession>A0AAV4WZ02</accession>
<keyword evidence="4 8" id="KW-0812">Transmembrane</keyword>
<evidence type="ECO:0000256" key="2">
    <source>
        <dbReference type="ARBA" id="ARBA00005887"/>
    </source>
</evidence>
<comment type="subcellular location">
    <subcellularLocation>
        <location evidence="1">Membrane</location>
        <topology evidence="1">Multi-pass membrane protein</topology>
    </subcellularLocation>
</comment>
<reference evidence="10 11" key="1">
    <citation type="submission" date="2021-06" db="EMBL/GenBank/DDBJ databases">
        <title>Caerostris darwini draft genome.</title>
        <authorList>
            <person name="Kono N."/>
            <person name="Arakawa K."/>
        </authorList>
    </citation>
    <scope>NUCLEOTIDE SEQUENCE [LARGE SCALE GENOMIC DNA]</scope>
</reference>
<evidence type="ECO:0000256" key="8">
    <source>
        <dbReference type="SAM" id="Phobius"/>
    </source>
</evidence>
<feature type="transmembrane region" description="Helical" evidence="8">
    <location>
        <begin position="336"/>
        <end position="362"/>
    </location>
</feature>
<organism evidence="10 11">
    <name type="scientific">Caerostris darwini</name>
    <dbReference type="NCBI Taxonomy" id="1538125"/>
    <lineage>
        <taxon>Eukaryota</taxon>
        <taxon>Metazoa</taxon>
        <taxon>Ecdysozoa</taxon>
        <taxon>Arthropoda</taxon>
        <taxon>Chelicerata</taxon>
        <taxon>Arachnida</taxon>
        <taxon>Araneae</taxon>
        <taxon>Araneomorphae</taxon>
        <taxon>Entelegynae</taxon>
        <taxon>Araneoidea</taxon>
        <taxon>Araneidae</taxon>
        <taxon>Caerostris</taxon>
    </lineage>
</organism>
<dbReference type="AlphaFoldDB" id="A0AAV4WZ02"/>
<evidence type="ECO:0000256" key="5">
    <source>
        <dbReference type="ARBA" id="ARBA00022989"/>
    </source>
</evidence>
<dbReference type="PANTHER" id="PTHR11730:SF58">
    <property type="entry name" value="AMMONIUM TRANSPORTER"/>
    <property type="match status" value="1"/>
</dbReference>
<dbReference type="GO" id="GO:0005886">
    <property type="term" value="C:plasma membrane"/>
    <property type="evidence" value="ECO:0007669"/>
    <property type="project" value="TreeGrafter"/>
</dbReference>
<evidence type="ECO:0000256" key="6">
    <source>
        <dbReference type="ARBA" id="ARBA00023136"/>
    </source>
</evidence>
<feature type="transmembrane region" description="Helical" evidence="8">
    <location>
        <begin position="16"/>
        <end position="37"/>
    </location>
</feature>
<comment type="caution">
    <text evidence="10">The sequence shown here is derived from an EMBL/GenBank/DDBJ whole genome shotgun (WGS) entry which is preliminary data.</text>
</comment>
<feature type="transmembrane region" description="Helical" evidence="8">
    <location>
        <begin position="126"/>
        <end position="148"/>
    </location>
</feature>
<keyword evidence="3" id="KW-0813">Transport</keyword>
<evidence type="ECO:0000313" key="11">
    <source>
        <dbReference type="Proteomes" id="UP001054837"/>
    </source>
</evidence>
<dbReference type="Pfam" id="PF00909">
    <property type="entry name" value="Ammonium_transp"/>
    <property type="match status" value="1"/>
</dbReference>
<feature type="transmembrane region" description="Helical" evidence="8">
    <location>
        <begin position="246"/>
        <end position="263"/>
    </location>
</feature>
<dbReference type="PROSITE" id="PS01219">
    <property type="entry name" value="AMMONIUM_TRANSP"/>
    <property type="match status" value="1"/>
</dbReference>
<dbReference type="InterPro" id="IPR024041">
    <property type="entry name" value="NH4_transpt_AmtB-like_dom"/>
</dbReference>
<evidence type="ECO:0000256" key="4">
    <source>
        <dbReference type="ARBA" id="ARBA00022692"/>
    </source>
</evidence>
<evidence type="ECO:0000256" key="1">
    <source>
        <dbReference type="ARBA" id="ARBA00004141"/>
    </source>
</evidence>
<gene>
    <name evidence="10" type="primary">amt-3</name>
    <name evidence="10" type="ORF">CDAR_597681</name>
</gene>